<organism evidence="2 3">
    <name type="scientific">Algoriphagus aquimarinus</name>
    <dbReference type="NCBI Taxonomy" id="237018"/>
    <lineage>
        <taxon>Bacteria</taxon>
        <taxon>Pseudomonadati</taxon>
        <taxon>Bacteroidota</taxon>
        <taxon>Cytophagia</taxon>
        <taxon>Cytophagales</taxon>
        <taxon>Cyclobacteriaceae</taxon>
        <taxon>Algoriphagus</taxon>
    </lineage>
</organism>
<dbReference type="Proteomes" id="UP000198790">
    <property type="component" value="Unassembled WGS sequence"/>
</dbReference>
<feature type="transmembrane region" description="Helical" evidence="1">
    <location>
        <begin position="44"/>
        <end position="66"/>
    </location>
</feature>
<feature type="transmembrane region" description="Helical" evidence="1">
    <location>
        <begin position="220"/>
        <end position="242"/>
    </location>
</feature>
<feature type="transmembrane region" description="Helical" evidence="1">
    <location>
        <begin position="12"/>
        <end position="32"/>
    </location>
</feature>
<name>A0A1I1CKV4_9BACT</name>
<protein>
    <recommendedName>
        <fullName evidence="4">Histidine kinase N-terminal 7TM region domain-containing protein</fullName>
    </recommendedName>
</protein>
<proteinExistence type="predicted"/>
<evidence type="ECO:0000313" key="3">
    <source>
        <dbReference type="Proteomes" id="UP000198790"/>
    </source>
</evidence>
<sequence length="255" mass="29583">MDERLIRALFTAYPLNTFPLYLLQIIGVICFIKLPREKKANIHYLLPFFILSFTFFYETLGAYLNYNHELKYAINAYLGNTVYPKFNLFLFNIANRQIGTILYLILIKSWLHPSKKKYITWMIYIFIVLALVLQITGMELLYLQQPIIFSIGANMILIASGIYFTGLMTHKAYLDRNPLKLLSFWQVTSMLFTYTLTYISSVALIYLYEVNPVLGRALSNINTVMTIITLGVLTLIIASPLLPNTFEKEPFYESN</sequence>
<accession>A0A1I1CKV4</accession>
<keyword evidence="3" id="KW-1185">Reference proteome</keyword>
<feature type="transmembrane region" description="Helical" evidence="1">
    <location>
        <begin position="147"/>
        <end position="169"/>
    </location>
</feature>
<dbReference type="STRING" id="237018.SAMN04489723_13212"/>
<dbReference type="OrthoDB" id="823982at2"/>
<feature type="transmembrane region" description="Helical" evidence="1">
    <location>
        <begin position="181"/>
        <end position="208"/>
    </location>
</feature>
<feature type="transmembrane region" description="Helical" evidence="1">
    <location>
        <begin position="118"/>
        <end position="135"/>
    </location>
</feature>
<dbReference type="EMBL" id="FOKK01000032">
    <property type="protein sequence ID" value="SFB61063.1"/>
    <property type="molecule type" value="Genomic_DNA"/>
</dbReference>
<dbReference type="AlphaFoldDB" id="A0A1I1CKV4"/>
<reference evidence="2 3" key="1">
    <citation type="submission" date="2016-10" db="EMBL/GenBank/DDBJ databases">
        <authorList>
            <person name="de Groot N.N."/>
        </authorList>
    </citation>
    <scope>NUCLEOTIDE SEQUENCE [LARGE SCALE GENOMIC DNA]</scope>
    <source>
        <strain evidence="2 3">DSM 23399</strain>
    </source>
</reference>
<evidence type="ECO:0000256" key="1">
    <source>
        <dbReference type="SAM" id="Phobius"/>
    </source>
</evidence>
<evidence type="ECO:0008006" key="4">
    <source>
        <dbReference type="Google" id="ProtNLM"/>
    </source>
</evidence>
<keyword evidence="1" id="KW-0472">Membrane</keyword>
<keyword evidence="1" id="KW-0812">Transmembrane</keyword>
<keyword evidence="1" id="KW-1133">Transmembrane helix</keyword>
<evidence type="ECO:0000313" key="2">
    <source>
        <dbReference type="EMBL" id="SFB61063.1"/>
    </source>
</evidence>
<gene>
    <name evidence="2" type="ORF">SAMN04489723_13212</name>
</gene>